<keyword evidence="2" id="KW-0119">Carbohydrate metabolism</keyword>
<dbReference type="Proteomes" id="UP000234857">
    <property type="component" value="Unassembled WGS sequence"/>
</dbReference>
<dbReference type="Gene3D" id="3.20.110.20">
    <property type="match status" value="1"/>
</dbReference>
<dbReference type="SUPFAM" id="SSF88713">
    <property type="entry name" value="Glycoside hydrolase/deacetylase"/>
    <property type="match status" value="1"/>
</dbReference>
<feature type="domain" description="Alpha-amylase/4-alpha-glucanotransferase C-terminal" evidence="5">
    <location>
        <begin position="407"/>
        <end position="695"/>
    </location>
</feature>
<dbReference type="GO" id="GO:0016740">
    <property type="term" value="F:transferase activity"/>
    <property type="evidence" value="ECO:0007669"/>
    <property type="project" value="UniProtKB-KW"/>
</dbReference>
<dbReference type="Pfam" id="PF09095">
    <property type="entry name" value="AmyA-gluTrfs_C"/>
    <property type="match status" value="1"/>
</dbReference>
<feature type="domain" description="Glycoside hydrolase family 57 N-terminal" evidence="3">
    <location>
        <begin position="7"/>
        <end position="270"/>
    </location>
</feature>
<dbReference type="InterPro" id="IPR014718">
    <property type="entry name" value="GH-type_carb-bd"/>
</dbReference>
<evidence type="ECO:0000313" key="7">
    <source>
        <dbReference type="Proteomes" id="UP000234857"/>
    </source>
</evidence>
<dbReference type="Pfam" id="PF03065">
    <property type="entry name" value="Glyco_hydro_57"/>
    <property type="match status" value="1"/>
</dbReference>
<comment type="similarity">
    <text evidence="1">Belongs to the glycosyl hydrolase 57 family.</text>
</comment>
<dbReference type="EMBL" id="PKTG01000064">
    <property type="protein sequence ID" value="PLX18333.1"/>
    <property type="molecule type" value="Genomic_DNA"/>
</dbReference>
<dbReference type="InterPro" id="IPR015179">
    <property type="entry name" value="A-amylase/a-glucTrfase_C"/>
</dbReference>
<dbReference type="InterPro" id="IPR011013">
    <property type="entry name" value="Gal_mutarotase_sf_dom"/>
</dbReference>
<dbReference type="InterPro" id="IPR004300">
    <property type="entry name" value="Glyco_hydro_57_N"/>
</dbReference>
<evidence type="ECO:0000313" key="6">
    <source>
        <dbReference type="EMBL" id="PLX18333.1"/>
    </source>
</evidence>
<dbReference type="InterPro" id="IPR011330">
    <property type="entry name" value="Glyco_hydro/deAcase_b/a-brl"/>
</dbReference>
<dbReference type="Gene3D" id="2.70.98.10">
    <property type="match status" value="1"/>
</dbReference>
<dbReference type="InterPro" id="IPR052046">
    <property type="entry name" value="GH57_Enzymes"/>
</dbReference>
<dbReference type="Pfam" id="PF09094">
    <property type="entry name" value="AmyA-A_glucT_m"/>
    <property type="match status" value="1"/>
</dbReference>
<evidence type="ECO:0000259" key="5">
    <source>
        <dbReference type="Pfam" id="PF09095"/>
    </source>
</evidence>
<evidence type="ECO:0000256" key="1">
    <source>
        <dbReference type="ARBA" id="ARBA00006821"/>
    </source>
</evidence>
<dbReference type="GO" id="GO:0005975">
    <property type="term" value="P:carbohydrate metabolic process"/>
    <property type="evidence" value="ECO:0007669"/>
    <property type="project" value="InterPro"/>
</dbReference>
<reference evidence="6 7" key="1">
    <citation type="submission" date="2017-11" db="EMBL/GenBank/DDBJ databases">
        <title>Genome-resolved metagenomics identifies genetic mobility, metabolic interactions, and unexpected diversity in perchlorate-reducing communities.</title>
        <authorList>
            <person name="Barnum T.P."/>
            <person name="Figueroa I.A."/>
            <person name="Carlstrom C.I."/>
            <person name="Lucas L.N."/>
            <person name="Engelbrektson A.L."/>
            <person name="Coates J.D."/>
        </authorList>
    </citation>
    <scope>NUCLEOTIDE SEQUENCE [LARGE SCALE GENOMIC DNA]</scope>
    <source>
        <strain evidence="6">BM706</strain>
    </source>
</reference>
<dbReference type="InterPro" id="IPR015178">
    <property type="entry name" value="A-amylase/a-glucTrfase_central"/>
</dbReference>
<accession>A0A2N5ZI82</accession>
<feature type="domain" description="Alpha-amylase/4-alpha-glucanotransferase central" evidence="4">
    <location>
        <begin position="314"/>
        <end position="392"/>
    </location>
</feature>
<proteinExistence type="inferred from homology"/>
<dbReference type="PANTHER" id="PTHR36306">
    <property type="entry name" value="ALPHA-AMYLASE-RELATED-RELATED"/>
    <property type="match status" value="1"/>
</dbReference>
<dbReference type="SUPFAM" id="SSF74650">
    <property type="entry name" value="Galactose mutarotase-like"/>
    <property type="match status" value="1"/>
</dbReference>
<comment type="caution">
    <text evidence="6">The sequence shown here is derived from an EMBL/GenBank/DDBJ whole genome shotgun (WGS) entry which is preliminary data.</text>
</comment>
<dbReference type="SUPFAM" id="SSF88688">
    <property type="entry name" value="Families 57/38 glycoside transferase middle domain"/>
    <property type="match status" value="1"/>
</dbReference>
<evidence type="ECO:0000256" key="2">
    <source>
        <dbReference type="ARBA" id="ARBA00023277"/>
    </source>
</evidence>
<dbReference type="PANTHER" id="PTHR36306:SF1">
    <property type="entry name" value="ALPHA-AMYLASE-RELATED"/>
    <property type="match status" value="1"/>
</dbReference>
<dbReference type="InterPro" id="IPR028995">
    <property type="entry name" value="Glyco_hydro_57/38_cen_sf"/>
</dbReference>
<protein>
    <submittedName>
        <fullName evidence="6">4-alpha-glucanotransferase</fullName>
    </submittedName>
</protein>
<keyword evidence="6" id="KW-0808">Transferase</keyword>
<name>A0A2N5ZI82_MUIH1</name>
<dbReference type="CDD" id="cd10793">
    <property type="entry name" value="GH57N_TLGT_like"/>
    <property type="match status" value="1"/>
</dbReference>
<evidence type="ECO:0000259" key="4">
    <source>
        <dbReference type="Pfam" id="PF09094"/>
    </source>
</evidence>
<gene>
    <name evidence="6" type="ORF">C0601_04765</name>
</gene>
<dbReference type="GO" id="GO:0030246">
    <property type="term" value="F:carbohydrate binding"/>
    <property type="evidence" value="ECO:0007669"/>
    <property type="project" value="InterPro"/>
</dbReference>
<sequence>MKKVNFIFGIHNHQPIGNFDFVFKHSYEHAYRPFLDVLLKFPDIKVNIHFTGILLEWIEKNQPECFENINTLIKRGQIELLTGGFYEPILPLIPDKDKVGQILKLTKYIKKHFDYTPRGMWLAERVWEQNLVRSLNEACVEYVVLDDSHFIASGISRDVLDNGYFITEDSSKTIKLIPIDKGSRYVIPFDSVDNAMEYLFSRSDQSQKKVITMADDGEKFGDWPGTFHSVYEEKWLERFFAEIINNKESINMMTFSEMIDSRKATGLVYLNNASYSEMLEWALPPDMQLDVEEFRKFLKDTGNLERFGSYIRGGYFRNFLFKYNESNSMHKRMLIAHEKVHMMKEGAEKEKAIEHLYASQCNCPYWHGVFGGLYLPHLRDAIYENIIKAEKIAYKDDERKVEIVEKDIDLDGDDEIIFSGKNVKLFFKPHMGGSVFEADHLRSSFNFVNTLSRKFEKYHNRLLQMIKEGKVTNDPTQGDDKIVVKEKDLDKILNYDWYRRGFLIDHFVHPDTNLENFSTVTYGEQGDFVVEPFDSEIMLESDGTSSLLLSRTGNIWVNGVFQPVYVSKKIILEENTIKVDYTIRNISDVDIDIWNIMEMNFSMLGGHSDDKYYSVNGEKLEYAYLDGKNEITGKNLTITDEWKKVSFDITSDKDKEIWTFPIETVSLSEGGFEKIYQSSVVALGEKINLKKAEETKYSVNIYIGGK</sequence>
<organism evidence="6 7">
    <name type="scientific">Muiribacterium halophilum</name>
    <dbReference type="NCBI Taxonomy" id="2053465"/>
    <lineage>
        <taxon>Bacteria</taxon>
        <taxon>Candidatus Muiribacteriota</taxon>
        <taxon>Candidatus Muiribacteriia</taxon>
        <taxon>Candidatus Muiribacteriales</taxon>
        <taxon>Candidatus Muiribacteriaceae</taxon>
        <taxon>Candidatus Muiribacterium</taxon>
    </lineage>
</organism>
<dbReference type="AlphaFoldDB" id="A0A2N5ZI82"/>
<evidence type="ECO:0000259" key="3">
    <source>
        <dbReference type="Pfam" id="PF03065"/>
    </source>
</evidence>